<feature type="region of interest" description="Disordered" evidence="1">
    <location>
        <begin position="1"/>
        <end position="25"/>
    </location>
</feature>
<evidence type="ECO:0000313" key="2">
    <source>
        <dbReference type="EMBL" id="KAE9398213.1"/>
    </source>
</evidence>
<dbReference type="EMBL" id="ML769486">
    <property type="protein sequence ID" value="KAE9398213.1"/>
    <property type="molecule type" value="Genomic_DNA"/>
</dbReference>
<protein>
    <submittedName>
        <fullName evidence="2">Uncharacterized protein</fullName>
    </submittedName>
</protein>
<proteinExistence type="predicted"/>
<sequence length="86" mass="9467">MTFKFSSVPLHASNNSSPNIQLGNTAGGNDFVQTLTRYACKESYYLCQSGHRNCHVKDCANDFVALWVTKSYNGEAVENVWGSLAT</sequence>
<gene>
    <name evidence="2" type="ORF">BT96DRAFT_1020304</name>
</gene>
<organism evidence="2 3">
    <name type="scientific">Gymnopus androsaceus JB14</name>
    <dbReference type="NCBI Taxonomy" id="1447944"/>
    <lineage>
        <taxon>Eukaryota</taxon>
        <taxon>Fungi</taxon>
        <taxon>Dikarya</taxon>
        <taxon>Basidiomycota</taxon>
        <taxon>Agaricomycotina</taxon>
        <taxon>Agaricomycetes</taxon>
        <taxon>Agaricomycetidae</taxon>
        <taxon>Agaricales</taxon>
        <taxon>Marasmiineae</taxon>
        <taxon>Omphalotaceae</taxon>
        <taxon>Gymnopus</taxon>
    </lineage>
</organism>
<name>A0A6A4HJQ0_9AGAR</name>
<accession>A0A6A4HJQ0</accession>
<evidence type="ECO:0000313" key="3">
    <source>
        <dbReference type="Proteomes" id="UP000799118"/>
    </source>
</evidence>
<feature type="compositionally biased region" description="Polar residues" evidence="1">
    <location>
        <begin position="12"/>
        <end position="24"/>
    </location>
</feature>
<reference evidence="2" key="1">
    <citation type="journal article" date="2019" name="Environ. Microbiol.">
        <title>Fungal ecological strategies reflected in gene transcription - a case study of two litter decomposers.</title>
        <authorList>
            <person name="Barbi F."/>
            <person name="Kohler A."/>
            <person name="Barry K."/>
            <person name="Baskaran P."/>
            <person name="Daum C."/>
            <person name="Fauchery L."/>
            <person name="Ihrmark K."/>
            <person name="Kuo A."/>
            <person name="LaButti K."/>
            <person name="Lipzen A."/>
            <person name="Morin E."/>
            <person name="Grigoriev I.V."/>
            <person name="Henrissat B."/>
            <person name="Lindahl B."/>
            <person name="Martin F."/>
        </authorList>
    </citation>
    <scope>NUCLEOTIDE SEQUENCE</scope>
    <source>
        <strain evidence="2">JB14</strain>
    </source>
</reference>
<keyword evidence="3" id="KW-1185">Reference proteome</keyword>
<dbReference type="AlphaFoldDB" id="A0A6A4HJQ0"/>
<evidence type="ECO:0000256" key="1">
    <source>
        <dbReference type="SAM" id="MobiDB-lite"/>
    </source>
</evidence>
<dbReference type="Proteomes" id="UP000799118">
    <property type="component" value="Unassembled WGS sequence"/>
</dbReference>